<dbReference type="GO" id="GO:0005737">
    <property type="term" value="C:cytoplasm"/>
    <property type="evidence" value="ECO:0007669"/>
    <property type="project" value="InterPro"/>
</dbReference>
<organism evidence="4 5">
    <name type="scientific">Pseudomonas putida</name>
    <name type="common">Arthrobacter siderocapsulatus</name>
    <dbReference type="NCBI Taxonomy" id="303"/>
    <lineage>
        <taxon>Bacteria</taxon>
        <taxon>Pseudomonadati</taxon>
        <taxon>Pseudomonadota</taxon>
        <taxon>Gammaproteobacteria</taxon>
        <taxon>Pseudomonadales</taxon>
        <taxon>Pseudomonadaceae</taxon>
        <taxon>Pseudomonas</taxon>
    </lineage>
</organism>
<reference evidence="4 5" key="1">
    <citation type="submission" date="2019-12" db="EMBL/GenBank/DDBJ databases">
        <authorList>
            <person name="Woiski C."/>
        </authorList>
    </citation>
    <scope>NUCLEOTIDE SEQUENCE [LARGE SCALE GENOMIC DNA]</scope>
    <source>
        <strain evidence="4 5">BOE100</strain>
    </source>
</reference>
<dbReference type="Pfam" id="PF05472">
    <property type="entry name" value="Ter"/>
    <property type="match status" value="1"/>
</dbReference>
<evidence type="ECO:0000313" key="5">
    <source>
        <dbReference type="Proteomes" id="UP000442695"/>
    </source>
</evidence>
<keyword evidence="3" id="KW-0238">DNA-binding</keyword>
<name>A0A7V8EGD6_PSEPU</name>
<keyword evidence="1" id="KW-0963">Cytoplasm</keyword>
<evidence type="ECO:0000256" key="2">
    <source>
        <dbReference type="ARBA" id="ARBA00022705"/>
    </source>
</evidence>
<comment type="caution">
    <text evidence="4">The sequence shown here is derived from an EMBL/GenBank/DDBJ whole genome shotgun (WGS) entry which is preliminary data.</text>
</comment>
<accession>A0A7V8EGD6</accession>
<proteinExistence type="predicted"/>
<dbReference type="Gene3D" id="3.50.14.10">
    <property type="entry name" value="Replication terminator Tus, domain 1 superfamily/Replication terminator Tus"/>
    <property type="match status" value="1"/>
</dbReference>
<dbReference type="InterPro" id="IPR036384">
    <property type="entry name" value="Tus_sf"/>
</dbReference>
<evidence type="ECO:0000256" key="3">
    <source>
        <dbReference type="ARBA" id="ARBA00023125"/>
    </source>
</evidence>
<protein>
    <recommendedName>
        <fullName evidence="6">DNA replication terminus site-binding protein</fullName>
    </recommendedName>
</protein>
<gene>
    <name evidence="4" type="ORF">GN299_13640</name>
</gene>
<dbReference type="EMBL" id="WOWR01000015">
    <property type="protein sequence ID" value="KAF0254294.1"/>
    <property type="molecule type" value="Genomic_DNA"/>
</dbReference>
<dbReference type="AlphaFoldDB" id="A0A7V8EGD6"/>
<dbReference type="InterPro" id="IPR008865">
    <property type="entry name" value="DNA_replication_term_site-bd"/>
</dbReference>
<dbReference type="Proteomes" id="UP000442695">
    <property type="component" value="Unassembled WGS sequence"/>
</dbReference>
<dbReference type="GO" id="GO:0003677">
    <property type="term" value="F:DNA binding"/>
    <property type="evidence" value="ECO:0007669"/>
    <property type="project" value="UniProtKB-KW"/>
</dbReference>
<dbReference type="RefSeq" id="WP_156859026.1">
    <property type="nucleotide sequence ID" value="NZ_WOWR01000015.1"/>
</dbReference>
<dbReference type="GO" id="GO:0006274">
    <property type="term" value="P:DNA replication termination"/>
    <property type="evidence" value="ECO:0007669"/>
    <property type="project" value="InterPro"/>
</dbReference>
<dbReference type="SUPFAM" id="SSF56596">
    <property type="entry name" value="Replication terminator protein (Tus)"/>
    <property type="match status" value="1"/>
</dbReference>
<dbReference type="InterPro" id="IPR036381">
    <property type="entry name" value="Tus_dom1"/>
</dbReference>
<evidence type="ECO:0000256" key="1">
    <source>
        <dbReference type="ARBA" id="ARBA00022490"/>
    </source>
</evidence>
<dbReference type="Gene3D" id="3.30.54.10">
    <property type="match status" value="1"/>
</dbReference>
<sequence>MGKYQSQRIDIAKKIAFMEGQLDALASKMRAYPERWRADCVFHIPFRYRGEVDEAKEVTVTKLEGQGAIDQAAQGLTALYIQEGLQNPRETLRVPGVIALPATWIQDLTDLNKTRSEIRSLIEQIEDLRERPKVWQSFSLLSGLQVLRKTRIVDGVKNITFFWDSAPSIVTLRSHEWITHYTEYFTKLYGYVPTLNDLDEGDESRKYLVLIAELNRSCDPDERIAAVRHGQPHVRARISYHDSRPYLLGTAPTPIVYELGDSVPKINPLSNWEPGDVAPKIVTRKHKISSEYVVDGLPYYRYLADYRFG</sequence>
<keyword evidence="2" id="KW-0235">DNA replication</keyword>
<evidence type="ECO:0000313" key="4">
    <source>
        <dbReference type="EMBL" id="KAF0254294.1"/>
    </source>
</evidence>
<evidence type="ECO:0008006" key="6">
    <source>
        <dbReference type="Google" id="ProtNLM"/>
    </source>
</evidence>